<name>A0A9W6J8X7_9HYPH</name>
<evidence type="ECO:0000313" key="1">
    <source>
        <dbReference type="EMBL" id="GLK71564.1"/>
    </source>
</evidence>
<sequence length="78" mass="8529">MGVVVDFPKRDRAVLSDGVVQGGKHSGRRVYLIEYFDGEGRGCVVWDGLSHATALTALDAWRRCGVPVTDRVRQAVAE</sequence>
<reference evidence="1" key="2">
    <citation type="submission" date="2023-01" db="EMBL/GenBank/DDBJ databases">
        <authorList>
            <person name="Sun Q."/>
            <person name="Evtushenko L."/>
        </authorList>
    </citation>
    <scope>NUCLEOTIDE SEQUENCE</scope>
    <source>
        <strain evidence="1">VKM B-2484</strain>
    </source>
</reference>
<keyword evidence="2" id="KW-1185">Reference proteome</keyword>
<evidence type="ECO:0000313" key="2">
    <source>
        <dbReference type="Proteomes" id="UP001143370"/>
    </source>
</evidence>
<reference evidence="1" key="1">
    <citation type="journal article" date="2014" name="Int. J. Syst. Evol. Microbiol.">
        <title>Complete genome sequence of Corynebacterium casei LMG S-19264T (=DSM 44701T), isolated from a smear-ripened cheese.</title>
        <authorList>
            <consortium name="US DOE Joint Genome Institute (JGI-PGF)"/>
            <person name="Walter F."/>
            <person name="Albersmeier A."/>
            <person name="Kalinowski J."/>
            <person name="Ruckert C."/>
        </authorList>
    </citation>
    <scope>NUCLEOTIDE SEQUENCE</scope>
    <source>
        <strain evidence="1">VKM B-2484</strain>
    </source>
</reference>
<dbReference type="AlphaFoldDB" id="A0A9W6J8X7"/>
<accession>A0A9W6J8X7</accession>
<proteinExistence type="predicted"/>
<organism evidence="1 2">
    <name type="scientific">Ancylobacter dichloromethanicus</name>
    <dbReference type="NCBI Taxonomy" id="518825"/>
    <lineage>
        <taxon>Bacteria</taxon>
        <taxon>Pseudomonadati</taxon>
        <taxon>Pseudomonadota</taxon>
        <taxon>Alphaproteobacteria</taxon>
        <taxon>Hyphomicrobiales</taxon>
        <taxon>Xanthobacteraceae</taxon>
        <taxon>Ancylobacter</taxon>
    </lineage>
</organism>
<comment type="caution">
    <text evidence="1">The sequence shown here is derived from an EMBL/GenBank/DDBJ whole genome shotgun (WGS) entry which is preliminary data.</text>
</comment>
<protein>
    <submittedName>
        <fullName evidence="1">Uncharacterized protein</fullName>
    </submittedName>
</protein>
<dbReference type="Proteomes" id="UP001143370">
    <property type="component" value="Unassembled WGS sequence"/>
</dbReference>
<gene>
    <name evidence="1" type="ORF">GCM10017643_16790</name>
</gene>
<dbReference type="EMBL" id="BSFJ01000005">
    <property type="protein sequence ID" value="GLK71564.1"/>
    <property type="molecule type" value="Genomic_DNA"/>
</dbReference>